<evidence type="ECO:0000313" key="3">
    <source>
        <dbReference type="Proteomes" id="UP000019184"/>
    </source>
</evidence>
<gene>
    <name evidence="2" type="ORF">BN874_1530008</name>
</gene>
<proteinExistence type="predicted"/>
<dbReference type="AlphaFoldDB" id="A0A7U7J3G9"/>
<dbReference type="InterPro" id="IPR035924">
    <property type="entry name" value="FlaG-like_sf"/>
</dbReference>
<dbReference type="EMBL" id="CBTK010000061">
    <property type="protein sequence ID" value="CDH44160.1"/>
    <property type="molecule type" value="Genomic_DNA"/>
</dbReference>
<accession>A0A7U7J3G9</accession>
<keyword evidence="3" id="KW-1185">Reference proteome</keyword>
<dbReference type="Proteomes" id="UP000019184">
    <property type="component" value="Unassembled WGS sequence"/>
</dbReference>
<reference evidence="2 3" key="1">
    <citation type="journal article" date="2014" name="ISME J.">
        <title>Candidatus Competibacter-lineage genomes retrieved from metagenomes reveal functional metabolic diversity.</title>
        <authorList>
            <person name="McIlroy S.J."/>
            <person name="Albertsen M."/>
            <person name="Andresen E.K."/>
            <person name="Saunders A.M."/>
            <person name="Kristiansen R."/>
            <person name="Stokholm-Bjerregaard M."/>
            <person name="Nielsen K.L."/>
            <person name="Nielsen P.H."/>
        </authorList>
    </citation>
    <scope>NUCLEOTIDE SEQUENCE [LARGE SCALE GENOMIC DNA]</scope>
    <source>
        <strain evidence="2 3">Run_B_J11</strain>
    </source>
</reference>
<feature type="compositionally biased region" description="Basic and acidic residues" evidence="1">
    <location>
        <begin position="57"/>
        <end position="71"/>
    </location>
</feature>
<organism evidence="2 3">
    <name type="scientific">Candidatus Contendobacter odensis Run_B_J11</name>
    <dbReference type="NCBI Taxonomy" id="1400861"/>
    <lineage>
        <taxon>Bacteria</taxon>
        <taxon>Pseudomonadati</taxon>
        <taxon>Pseudomonadota</taxon>
        <taxon>Gammaproteobacteria</taxon>
        <taxon>Candidatus Competibacteraceae</taxon>
        <taxon>Candidatus Contendibacter</taxon>
    </lineage>
</organism>
<dbReference type="InterPro" id="IPR005186">
    <property type="entry name" value="FlaG"/>
</dbReference>
<dbReference type="Gene3D" id="3.30.160.170">
    <property type="entry name" value="FlaG-like"/>
    <property type="match status" value="1"/>
</dbReference>
<dbReference type="Pfam" id="PF03646">
    <property type="entry name" value="FlaG"/>
    <property type="match status" value="1"/>
</dbReference>
<dbReference type="RefSeq" id="WP_034431348.1">
    <property type="nucleotide sequence ID" value="NZ_CBTK010000061.1"/>
</dbReference>
<comment type="caution">
    <text evidence="2">The sequence shown here is derived from an EMBL/GenBank/DDBJ whole genome shotgun (WGS) entry which is preliminary data.</text>
</comment>
<evidence type="ECO:0000256" key="1">
    <source>
        <dbReference type="SAM" id="MobiDB-lite"/>
    </source>
</evidence>
<dbReference type="SUPFAM" id="SSF160214">
    <property type="entry name" value="FlaG-like"/>
    <property type="match status" value="1"/>
</dbReference>
<evidence type="ECO:0000313" key="2">
    <source>
        <dbReference type="EMBL" id="CDH44160.1"/>
    </source>
</evidence>
<sequence length="173" mass="19029">MSDIVSVGIHLANTVSAKANVRSEPPPPLTIQDAVAQTLNTPQTAVLQSPTAGNAEWKQEATPDGRGHGADAEPSEPPARQQLEILIDHLNRRLEYYHQPLRFELDDQEPALRVRVVDCETRNVVRWMNIVDTLAFARAFAEQDLRQTRGTGDGYANNDGRLVVEGGLLRATA</sequence>
<feature type="region of interest" description="Disordered" evidence="1">
    <location>
        <begin position="47"/>
        <end position="79"/>
    </location>
</feature>
<protein>
    <submittedName>
        <fullName evidence="2">Uncharacterized protein</fullName>
    </submittedName>
</protein>
<name>A0A7U7J3G9_9GAMM</name>